<dbReference type="PROSITE" id="PS50177">
    <property type="entry name" value="NTF2_DOMAIN"/>
    <property type="match status" value="1"/>
</dbReference>
<evidence type="ECO:0000256" key="1">
    <source>
        <dbReference type="ARBA" id="ARBA00022448"/>
    </source>
</evidence>
<dbReference type="InterPro" id="IPR018222">
    <property type="entry name" value="Nuclear_transport_factor_2_euk"/>
</dbReference>
<dbReference type="InterPro" id="IPR045875">
    <property type="entry name" value="NTF2"/>
</dbReference>
<dbReference type="OrthoDB" id="25408at2759"/>
<evidence type="ECO:0000313" key="7">
    <source>
        <dbReference type="EMBL" id="OQR79197.1"/>
    </source>
</evidence>
<dbReference type="InParanoid" id="A0A1V9Y0A6"/>
<dbReference type="InterPro" id="IPR032710">
    <property type="entry name" value="NTF2-like_dom_sf"/>
</dbReference>
<keyword evidence="3 5" id="KW-0539">Nucleus</keyword>
<dbReference type="Pfam" id="PF02136">
    <property type="entry name" value="NTF2"/>
    <property type="match status" value="1"/>
</dbReference>
<evidence type="ECO:0000256" key="3">
    <source>
        <dbReference type="ARBA" id="ARBA00023242"/>
    </source>
</evidence>
<evidence type="ECO:0000259" key="6">
    <source>
        <dbReference type="PROSITE" id="PS50177"/>
    </source>
</evidence>
<dbReference type="Proteomes" id="UP000192247">
    <property type="component" value="Unassembled WGS sequence"/>
</dbReference>
<dbReference type="FunCoup" id="A0A1V9Y0A6">
    <property type="interactions" value="1117"/>
</dbReference>
<comment type="caution">
    <text evidence="7">The sequence shown here is derived from an EMBL/GenBank/DDBJ whole genome shotgun (WGS) entry which is preliminary data.</text>
</comment>
<dbReference type="EMBL" id="MNPL01001398">
    <property type="protein sequence ID" value="OQR79197.1"/>
    <property type="molecule type" value="Genomic_DNA"/>
</dbReference>
<dbReference type="CDD" id="cd00780">
    <property type="entry name" value="NTF2"/>
    <property type="match status" value="1"/>
</dbReference>
<accession>A0A1V9Y0A6</accession>
<dbReference type="GO" id="GO:0006913">
    <property type="term" value="P:nucleocytoplasmic transport"/>
    <property type="evidence" value="ECO:0007669"/>
    <property type="project" value="UniProtKB-UniRule"/>
</dbReference>
<evidence type="ECO:0000256" key="5">
    <source>
        <dbReference type="RuleBase" id="RU369002"/>
    </source>
</evidence>
<reference evidence="7 8" key="1">
    <citation type="journal article" date="2017" name="Gigascience">
        <title>Draft genome of the honey bee ectoparasitic mite, Tropilaelaps mercedesae, is shaped by the parasitic life history.</title>
        <authorList>
            <person name="Dong X."/>
            <person name="Armstrong S.D."/>
            <person name="Xia D."/>
            <person name="Makepeace B.L."/>
            <person name="Darby A.C."/>
            <person name="Kadowaki T."/>
        </authorList>
    </citation>
    <scope>NUCLEOTIDE SEQUENCE [LARGE SCALE GENOMIC DNA]</scope>
    <source>
        <strain evidence="7">Wuxi-XJTLU</strain>
    </source>
</reference>
<dbReference type="GO" id="GO:0015031">
    <property type="term" value="P:protein transport"/>
    <property type="evidence" value="ECO:0007669"/>
    <property type="project" value="UniProtKB-KW"/>
</dbReference>
<evidence type="ECO:0000256" key="2">
    <source>
        <dbReference type="ARBA" id="ARBA00022927"/>
    </source>
</evidence>
<dbReference type="SUPFAM" id="SSF54427">
    <property type="entry name" value="NTF2-like"/>
    <property type="match status" value="1"/>
</dbReference>
<dbReference type="GO" id="GO:0005634">
    <property type="term" value="C:nucleus"/>
    <property type="evidence" value="ECO:0007669"/>
    <property type="project" value="UniProtKB-SubCell"/>
</dbReference>
<evidence type="ECO:0000256" key="4">
    <source>
        <dbReference type="ARBA" id="ARBA00070836"/>
    </source>
</evidence>
<evidence type="ECO:0000313" key="8">
    <source>
        <dbReference type="Proteomes" id="UP000192247"/>
    </source>
</evidence>
<dbReference type="PANTHER" id="PTHR12612">
    <property type="entry name" value="NUCLEAR TRANSPORT FACTOR 2"/>
    <property type="match status" value="1"/>
</dbReference>
<keyword evidence="8" id="KW-1185">Reference proteome</keyword>
<dbReference type="AlphaFoldDB" id="A0A1V9Y0A6"/>
<proteinExistence type="predicted"/>
<dbReference type="InterPro" id="IPR002075">
    <property type="entry name" value="NTF2_dom"/>
</dbReference>
<comment type="function">
    <text evidence="5">Has a role in nuclear-cytoplasmic transport of proteins and mRNAs.</text>
</comment>
<keyword evidence="1 5" id="KW-0813">Transport</keyword>
<name>A0A1V9Y0A6_9ACAR</name>
<protein>
    <recommendedName>
        <fullName evidence="4 5">NTF2-related export protein</fullName>
    </recommendedName>
</protein>
<dbReference type="STRING" id="418985.A0A1V9Y0A6"/>
<dbReference type="FunFam" id="3.10.450.50:FF:000006">
    <property type="entry name" value="NTF2-related export protein 2 isoform 1"/>
    <property type="match status" value="1"/>
</dbReference>
<organism evidence="7 8">
    <name type="scientific">Tropilaelaps mercedesae</name>
    <dbReference type="NCBI Taxonomy" id="418985"/>
    <lineage>
        <taxon>Eukaryota</taxon>
        <taxon>Metazoa</taxon>
        <taxon>Ecdysozoa</taxon>
        <taxon>Arthropoda</taxon>
        <taxon>Chelicerata</taxon>
        <taxon>Arachnida</taxon>
        <taxon>Acari</taxon>
        <taxon>Parasitiformes</taxon>
        <taxon>Mesostigmata</taxon>
        <taxon>Gamasina</taxon>
        <taxon>Dermanyssoidea</taxon>
        <taxon>Laelapidae</taxon>
        <taxon>Tropilaelaps</taxon>
    </lineage>
</organism>
<comment type="subcellular location">
    <subcellularLocation>
        <location evidence="5">Cytoplasm</location>
    </subcellularLocation>
    <subcellularLocation>
        <location evidence="5">Nucleus</location>
    </subcellularLocation>
</comment>
<keyword evidence="2 5" id="KW-0653">Protein transport</keyword>
<dbReference type="Gene3D" id="3.10.450.50">
    <property type="match status" value="1"/>
</dbReference>
<dbReference type="GO" id="GO:0051028">
    <property type="term" value="P:mRNA transport"/>
    <property type="evidence" value="ECO:0007669"/>
    <property type="project" value="UniProtKB-UniRule"/>
</dbReference>
<dbReference type="GO" id="GO:0005737">
    <property type="term" value="C:cytoplasm"/>
    <property type="evidence" value="ECO:0007669"/>
    <property type="project" value="UniProtKB-SubCell"/>
</dbReference>
<keyword evidence="5" id="KW-0963">Cytoplasm</keyword>
<feature type="domain" description="NTF2" evidence="6">
    <location>
        <begin position="13"/>
        <end position="128"/>
    </location>
</feature>
<gene>
    <name evidence="7" type="ORF">BIW11_05907</name>
</gene>
<sequence>MSLKDPIATSSKAGLDFAKIFYKTFDEKRHLLGNIYQDDAQVIWNGNPYVGKEAITKFYTSLPHSETNLLSVDAQPINTKFQEGKPTVLVTCAGDVRLKGLQNAGFTENFVVTAEGSTWKVLRGTFRFHEPAP</sequence>